<keyword evidence="2" id="KW-1185">Reference proteome</keyword>
<reference evidence="1" key="2">
    <citation type="submission" date="2019-01" db="UniProtKB">
        <authorList>
            <consortium name="EnsemblPlants"/>
        </authorList>
    </citation>
    <scope>IDENTIFICATION</scope>
    <source>
        <strain evidence="1">cv. Heinz 1706</strain>
    </source>
</reference>
<dbReference type="Pfam" id="PF13920">
    <property type="entry name" value="zf-C3HC4_3"/>
    <property type="match status" value="1"/>
</dbReference>
<dbReference type="EnsemblPlants" id="Solyc10g050590.1.1">
    <property type="protein sequence ID" value="Solyc10g050590.1.1.1"/>
    <property type="gene ID" value="Solyc10g050590.1"/>
</dbReference>
<evidence type="ECO:0000313" key="1">
    <source>
        <dbReference type="EnsemblPlants" id="Solyc10g050590.1.1.1"/>
    </source>
</evidence>
<dbReference type="InterPro" id="IPR013083">
    <property type="entry name" value="Znf_RING/FYVE/PHD"/>
</dbReference>
<evidence type="ECO:0000313" key="2">
    <source>
        <dbReference type="Proteomes" id="UP000004994"/>
    </source>
</evidence>
<evidence type="ECO:0008006" key="3">
    <source>
        <dbReference type="Google" id="ProtNLM"/>
    </source>
</evidence>
<dbReference type="PaxDb" id="4081-Solyc10g050590.1.1"/>
<dbReference type="STRING" id="4081.A0A3Q7IH43"/>
<dbReference type="InterPro" id="IPR046934">
    <property type="entry name" value="PIR2-like"/>
</dbReference>
<dbReference type="AlphaFoldDB" id="A0A3Q7IH43"/>
<organism evidence="1">
    <name type="scientific">Solanum lycopersicum</name>
    <name type="common">Tomato</name>
    <name type="synonym">Lycopersicon esculentum</name>
    <dbReference type="NCBI Taxonomy" id="4081"/>
    <lineage>
        <taxon>Eukaryota</taxon>
        <taxon>Viridiplantae</taxon>
        <taxon>Streptophyta</taxon>
        <taxon>Embryophyta</taxon>
        <taxon>Tracheophyta</taxon>
        <taxon>Spermatophyta</taxon>
        <taxon>Magnoliopsida</taxon>
        <taxon>eudicotyledons</taxon>
        <taxon>Gunneridae</taxon>
        <taxon>Pentapetalae</taxon>
        <taxon>asterids</taxon>
        <taxon>lamiids</taxon>
        <taxon>Solanales</taxon>
        <taxon>Solanaceae</taxon>
        <taxon>Solanoideae</taxon>
        <taxon>Solaneae</taxon>
        <taxon>Solanum</taxon>
        <taxon>Solanum subgen. Lycopersicon</taxon>
    </lineage>
</organism>
<dbReference type="Gramene" id="Solyc10g050590.1.1">
    <property type="protein sequence ID" value="Solyc10g050590.1.1.1"/>
    <property type="gene ID" value="Solyc10g050590.1"/>
</dbReference>
<proteinExistence type="predicted"/>
<dbReference type="PANTHER" id="PTHR46405">
    <property type="entry name" value="OS05G0141500 PROTEIN"/>
    <property type="match status" value="1"/>
</dbReference>
<dbReference type="SMR" id="A0A3Q7IH43"/>
<name>A0A3Q7IH43_SOLLC</name>
<dbReference type="Proteomes" id="UP000004994">
    <property type="component" value="Chromosome 10"/>
</dbReference>
<dbReference type="Gene3D" id="3.30.40.10">
    <property type="entry name" value="Zinc/RING finger domain, C3HC4 (zinc finger)"/>
    <property type="match status" value="1"/>
</dbReference>
<reference evidence="1" key="1">
    <citation type="journal article" date="2012" name="Nature">
        <title>The tomato genome sequence provides insights into fleshy fruit evolution.</title>
        <authorList>
            <consortium name="Tomato Genome Consortium"/>
        </authorList>
    </citation>
    <scope>NUCLEOTIDE SEQUENCE [LARGE SCALE GENOMIC DNA]</scope>
    <source>
        <strain evidence="1">cv. Heinz 1706</strain>
    </source>
</reference>
<dbReference type="PANTHER" id="PTHR46405:SF9">
    <property type="entry name" value="E3 UBIQUITIN-PROTEIN LIGASE RF298"/>
    <property type="match status" value="1"/>
</dbReference>
<accession>A0A3Q7IH43</accession>
<dbReference type="InParanoid" id="A0A3Q7IH43"/>
<protein>
    <recommendedName>
        <fullName evidence="3">RING-type domain-containing protein</fullName>
    </recommendedName>
</protein>
<sequence>MERECVICMHEHISVVFLPCAHQVLNEYFNVLHQKKGMDKFPSCKTQKLRS</sequence>